<dbReference type="AlphaFoldDB" id="A0A397H0Z3"/>
<dbReference type="VEuPathDB" id="FungiDB:CDV56_107860"/>
<dbReference type="Proteomes" id="UP000215305">
    <property type="component" value="Unassembled WGS sequence"/>
</dbReference>
<keyword evidence="2" id="KW-1185">Reference proteome</keyword>
<dbReference type="RefSeq" id="XP_026614777.1">
    <property type="nucleotide sequence ID" value="XM_026761479.1"/>
</dbReference>
<dbReference type="EMBL" id="NKHU02000087">
    <property type="protein sequence ID" value="RHZ56607.1"/>
    <property type="molecule type" value="Genomic_DNA"/>
</dbReference>
<reference evidence="1" key="1">
    <citation type="submission" date="2018-08" db="EMBL/GenBank/DDBJ databases">
        <title>Draft genome sequence of azole-resistant Aspergillus thermomutatus (Neosartorya pseudofischeri) strain HMR AF 39, isolated from a human nasal aspirate.</title>
        <authorList>
            <person name="Parent-Michaud M."/>
            <person name="Dufresne P.J."/>
            <person name="Fournier E."/>
            <person name="Martineau C."/>
            <person name="Moreira S."/>
            <person name="Perkins V."/>
            <person name="De Repentigny L."/>
            <person name="Dufresne S.F."/>
        </authorList>
    </citation>
    <scope>NUCLEOTIDE SEQUENCE [LARGE SCALE GENOMIC DNA]</scope>
    <source>
        <strain evidence="1">HMR AF 39</strain>
    </source>
</reference>
<accession>A0A397H0Z3</accession>
<protein>
    <submittedName>
        <fullName evidence="1">Uncharacterized protein</fullName>
    </submittedName>
</protein>
<proteinExistence type="predicted"/>
<comment type="caution">
    <text evidence="1">The sequence shown here is derived from an EMBL/GenBank/DDBJ whole genome shotgun (WGS) entry which is preliminary data.</text>
</comment>
<gene>
    <name evidence="1" type="ORF">CDV56_107860</name>
</gene>
<sequence>MATLKVQTALQDNWIPNVPCRVTKPVPAKAGGQVNPPTFATVTDANGKLNIFWLLQGETTDNRVLYNVWYDDLRQSWVEEDTTWTPLDTTALHTGFIKAALHPTRKSICVLATNTFNINIATPPNVNINRYCYIYYIELNGRYPRWQTASIGQGTWAFDCLSVDLAFDDDAHPIISYSRSCWAENPTINFSDGPWIWSPSGAKGIQYPNSTTAMPPKDSKGNQYTPMIWDISYGKSPDWSFQDVEPINKDHRSNWRWYYVLGYQSDNNDTVIRTQNFWLVPEPMPSSPATVVEPNTQYQTMLRTIHLDDTGTSPLLIGLRSYSDNTSKVLFFPNDYYIPQLLVPPVSSPSAPIQLFGDVPGKAVWIEATTRPYSGGIDSTVSFGIDVFGIFEITDSIGKLTGVEVWHTQTLDGLIIREDFGIFTREPDGKWVSDVITSSSAATTGTKAQCYSVDIASVDDNGLPTPGVKGTFGTSIATIININGSDVALQPGHEVDITFNLAGRCGLTVETWGSIIPNTYSLWVKGMDDDARIDIQPGPQDLHTKLANVTADQVKAIAGPKVDDAHIQTAVQCLREISTIVTGPPELLSSIKSEYLHPRTSPHIARSSRQGHSSHRLGKLPVGYEHAFHISFKNGFSCTKLRRAQAEALMKELSSPFGFLGTDWGDLWNNLKGGIFSVVDIVVSVGESAVNIVMSGISALKDAANWVWKGIVDLATQAADIAGAVFEYIKSTWDLVVQWLGFLFNWGDIKLTAQHFQKVVHDTDMALLDFIDNTLQPLGTKFFDNVRANMDSWFTSAGSTVGHKTFGEYANSSVTAKGQVGSVFPVLDILDEIPSPGMWLLNKLLGILEWVFEGEPIEAGNDTGIDVFLTSMRGILDTLYDRQLQADCKAAIQSVQNMIDSITTNSIFDSITLGAVMSVIHALATVSIDLVKNLFTLLLNVSRYIVARMIKFIENPIYLPGISWLYEQITGTSMPSLSEVVCFCLAIPFTFAFKIIYNEAPYVSSSKDGNVVRSNTLTMSGDQWEHAAHAVFKLCTTGYGLWSDIETTAIKVNTSRSQVVWTILRFRSLASVAPGFNITAPNNTSNVDWEAKTMGYLTIILTVLRVSGGYIDMKISGRPLISSKEATVRDMYLVAEGFLGIAQLICGIYEASQNPAAGHDTIATVQLFFSGFGNVCGFCKTSVAGTQVNLVASVVSSFAYMGVISTDFALAAKPAPSVKKAITGGADEVELEE</sequence>
<dbReference type="OrthoDB" id="3235083at2759"/>
<evidence type="ECO:0000313" key="2">
    <source>
        <dbReference type="Proteomes" id="UP000215305"/>
    </source>
</evidence>
<dbReference type="GeneID" id="38129834"/>
<name>A0A397H0Z3_ASPTH</name>
<evidence type="ECO:0000313" key="1">
    <source>
        <dbReference type="EMBL" id="RHZ56607.1"/>
    </source>
</evidence>
<organism evidence="1 2">
    <name type="scientific">Aspergillus thermomutatus</name>
    <name type="common">Neosartorya pseudofischeri</name>
    <dbReference type="NCBI Taxonomy" id="41047"/>
    <lineage>
        <taxon>Eukaryota</taxon>
        <taxon>Fungi</taxon>
        <taxon>Dikarya</taxon>
        <taxon>Ascomycota</taxon>
        <taxon>Pezizomycotina</taxon>
        <taxon>Eurotiomycetes</taxon>
        <taxon>Eurotiomycetidae</taxon>
        <taxon>Eurotiales</taxon>
        <taxon>Aspergillaceae</taxon>
        <taxon>Aspergillus</taxon>
        <taxon>Aspergillus subgen. Fumigati</taxon>
    </lineage>
</organism>